<gene>
    <name evidence="1" type="ORF">HKW66_Vig0242170</name>
</gene>
<dbReference type="Gene3D" id="3.40.50.2000">
    <property type="entry name" value="Glycogen Phosphorylase B"/>
    <property type="match status" value="1"/>
</dbReference>
<evidence type="ECO:0000313" key="2">
    <source>
        <dbReference type="Proteomes" id="UP000743370"/>
    </source>
</evidence>
<evidence type="ECO:0000313" key="1">
    <source>
        <dbReference type="EMBL" id="KAG2376587.1"/>
    </source>
</evidence>
<organism evidence="1 2">
    <name type="scientific">Phaseolus angularis</name>
    <name type="common">Azuki bean</name>
    <name type="synonym">Vigna angularis</name>
    <dbReference type="NCBI Taxonomy" id="3914"/>
    <lineage>
        <taxon>Eukaryota</taxon>
        <taxon>Viridiplantae</taxon>
        <taxon>Streptophyta</taxon>
        <taxon>Embryophyta</taxon>
        <taxon>Tracheophyta</taxon>
        <taxon>Spermatophyta</taxon>
        <taxon>Magnoliopsida</taxon>
        <taxon>eudicotyledons</taxon>
        <taxon>Gunneridae</taxon>
        <taxon>Pentapetalae</taxon>
        <taxon>rosids</taxon>
        <taxon>fabids</taxon>
        <taxon>Fabales</taxon>
        <taxon>Fabaceae</taxon>
        <taxon>Papilionoideae</taxon>
        <taxon>50 kb inversion clade</taxon>
        <taxon>NPAAA clade</taxon>
        <taxon>indigoferoid/millettioid clade</taxon>
        <taxon>Phaseoleae</taxon>
        <taxon>Vigna</taxon>
    </lineage>
</organism>
<dbReference type="Proteomes" id="UP000743370">
    <property type="component" value="Unassembled WGS sequence"/>
</dbReference>
<proteinExistence type="predicted"/>
<reference evidence="1 2" key="1">
    <citation type="submission" date="2020-05" db="EMBL/GenBank/DDBJ databases">
        <title>Vigna angularis (adzuki bean) Var. LongXiaoDou No. 4 denovo assembly.</title>
        <authorList>
            <person name="Xiang H."/>
        </authorList>
    </citation>
    <scope>NUCLEOTIDE SEQUENCE [LARGE SCALE GENOMIC DNA]</scope>
    <source>
        <tissue evidence="1">Leaf</tissue>
    </source>
</reference>
<sequence length="155" mass="17536">MSAANDAESARKFYRASMLLHVAITSFLEQHPPDCAIADFIQSWVHDVASNLRIDRLAFNDFPLFTVAAMESVISNPALVSDASPFVISDFPHRITLCSRPPKGELAPLSSSPFPLFLSSWFKRRKEGFLFPASQWAFSWWWDRGSFPPSKQTRV</sequence>
<dbReference type="EMBL" id="JABFOF010000010">
    <property type="protein sequence ID" value="KAG2376587.1"/>
    <property type="molecule type" value="Genomic_DNA"/>
</dbReference>
<name>A0A8T0JMZ0_PHAAN</name>
<dbReference type="AlphaFoldDB" id="A0A8T0JMZ0"/>
<comment type="caution">
    <text evidence="1">The sequence shown here is derived from an EMBL/GenBank/DDBJ whole genome shotgun (WGS) entry which is preliminary data.</text>
</comment>
<dbReference type="SUPFAM" id="SSF53756">
    <property type="entry name" value="UDP-Glycosyltransferase/glycogen phosphorylase"/>
    <property type="match status" value="1"/>
</dbReference>
<protein>
    <submittedName>
        <fullName evidence="1">Uncharacterized protein</fullName>
    </submittedName>
</protein>
<accession>A0A8T0JMZ0</accession>